<keyword evidence="3" id="KW-1003">Cell membrane</keyword>
<evidence type="ECO:0000256" key="3">
    <source>
        <dbReference type="ARBA" id="ARBA00022475"/>
    </source>
</evidence>
<dbReference type="InterPro" id="IPR020846">
    <property type="entry name" value="MFS_dom"/>
</dbReference>
<evidence type="ECO:0000256" key="4">
    <source>
        <dbReference type="ARBA" id="ARBA00022597"/>
    </source>
</evidence>
<proteinExistence type="predicted"/>
<keyword evidence="4" id="KW-0762">Sugar transport</keyword>
<feature type="transmembrane region" description="Helical" evidence="8">
    <location>
        <begin position="7"/>
        <end position="26"/>
    </location>
</feature>
<keyword evidence="5 8" id="KW-0812">Transmembrane</keyword>
<evidence type="ECO:0000313" key="11">
    <source>
        <dbReference type="Proteomes" id="UP000198287"/>
    </source>
</evidence>
<comment type="subcellular location">
    <subcellularLocation>
        <location evidence="1">Cell membrane</location>
        <topology evidence="1">Multi-pass membrane protein</topology>
    </subcellularLocation>
</comment>
<dbReference type="InterPro" id="IPR005828">
    <property type="entry name" value="MFS_sugar_transport-like"/>
</dbReference>
<evidence type="ECO:0000259" key="9">
    <source>
        <dbReference type="PROSITE" id="PS50850"/>
    </source>
</evidence>
<feature type="transmembrane region" description="Helical" evidence="8">
    <location>
        <begin position="66"/>
        <end position="85"/>
    </location>
</feature>
<accession>A0A226DUC3</accession>
<feature type="transmembrane region" description="Helical" evidence="8">
    <location>
        <begin position="277"/>
        <end position="301"/>
    </location>
</feature>
<dbReference type="PANTHER" id="PTHR48021">
    <property type="match status" value="1"/>
</dbReference>
<evidence type="ECO:0000256" key="8">
    <source>
        <dbReference type="SAM" id="Phobius"/>
    </source>
</evidence>
<evidence type="ECO:0000256" key="5">
    <source>
        <dbReference type="ARBA" id="ARBA00022692"/>
    </source>
</evidence>
<dbReference type="FunFam" id="1.20.1250.20:FF:000218">
    <property type="entry name" value="facilitated trehalose transporter Tret1"/>
    <property type="match status" value="1"/>
</dbReference>
<evidence type="ECO:0000256" key="6">
    <source>
        <dbReference type="ARBA" id="ARBA00022989"/>
    </source>
</evidence>
<gene>
    <name evidence="10" type="ORF">Fcan01_16522</name>
</gene>
<keyword evidence="7 8" id="KW-0472">Membrane</keyword>
<dbReference type="EMBL" id="LNIX01000011">
    <property type="protein sequence ID" value="OXA48660.1"/>
    <property type="molecule type" value="Genomic_DNA"/>
</dbReference>
<feature type="domain" description="Major facilitator superfamily (MFS) profile" evidence="9">
    <location>
        <begin position="1"/>
        <end position="368"/>
    </location>
</feature>
<dbReference type="Proteomes" id="UP000198287">
    <property type="component" value="Unassembled WGS sequence"/>
</dbReference>
<organism evidence="10 11">
    <name type="scientific">Folsomia candida</name>
    <name type="common">Springtail</name>
    <dbReference type="NCBI Taxonomy" id="158441"/>
    <lineage>
        <taxon>Eukaryota</taxon>
        <taxon>Metazoa</taxon>
        <taxon>Ecdysozoa</taxon>
        <taxon>Arthropoda</taxon>
        <taxon>Hexapoda</taxon>
        <taxon>Collembola</taxon>
        <taxon>Entomobryomorpha</taxon>
        <taxon>Isotomoidea</taxon>
        <taxon>Isotomidae</taxon>
        <taxon>Proisotominae</taxon>
        <taxon>Folsomia</taxon>
    </lineage>
</organism>
<feature type="transmembrane region" description="Helical" evidence="8">
    <location>
        <begin position="91"/>
        <end position="112"/>
    </location>
</feature>
<sequence>MDKLGRKLSALFATIPTLLGWLVLIFSKNVWMLYISRFILGYAASFYGVVGPVLVGEIAEPKIRGVLSNMYGIFLTSGMLCSYVVGSFVDWQMLSIISAIIPVVQFFMLIFTSESPRHLLHRGKYEKAAECLAWYRGVTRLEDVETEIKAIPAANVSKSDGNLSLRKLSIFQRNNAMPLVLCVALVFIEQLSGFAVIVSYTADIFKSAGHTANGNTLAIIFGGFQLLARALSCLLIDKAGRRPLLLMGEVGMTVSLGILGTYFYFFEKLNTVLISSWVPVICLVVYICMFSVGIGPISTTVMGEILPQEIRGVGSALCTAALRGSAFTITFAFEGVKDQVGSYGVFWIFAGVCAIGLITIYFWIPETKGKSFEDIKSLFLDV</sequence>
<evidence type="ECO:0000256" key="2">
    <source>
        <dbReference type="ARBA" id="ARBA00022448"/>
    </source>
</evidence>
<feature type="transmembrane region" description="Helical" evidence="8">
    <location>
        <begin position="217"/>
        <end position="237"/>
    </location>
</feature>
<feature type="transmembrane region" description="Helical" evidence="8">
    <location>
        <begin position="32"/>
        <end position="54"/>
    </location>
</feature>
<comment type="caution">
    <text evidence="10">The sequence shown here is derived from an EMBL/GenBank/DDBJ whole genome shotgun (WGS) entry which is preliminary data.</text>
</comment>
<dbReference type="PRINTS" id="PR00171">
    <property type="entry name" value="SUGRTRNSPORT"/>
</dbReference>
<feature type="transmembrane region" description="Helical" evidence="8">
    <location>
        <begin position="176"/>
        <end position="197"/>
    </location>
</feature>
<dbReference type="Pfam" id="PF00083">
    <property type="entry name" value="Sugar_tr"/>
    <property type="match status" value="1"/>
</dbReference>
<feature type="transmembrane region" description="Helical" evidence="8">
    <location>
        <begin position="345"/>
        <end position="364"/>
    </location>
</feature>
<dbReference type="AlphaFoldDB" id="A0A226DUC3"/>
<evidence type="ECO:0000313" key="10">
    <source>
        <dbReference type="EMBL" id="OXA48660.1"/>
    </source>
</evidence>
<feature type="transmembrane region" description="Helical" evidence="8">
    <location>
        <begin position="313"/>
        <end position="333"/>
    </location>
</feature>
<keyword evidence="2" id="KW-0813">Transport</keyword>
<evidence type="ECO:0000256" key="1">
    <source>
        <dbReference type="ARBA" id="ARBA00004651"/>
    </source>
</evidence>
<dbReference type="OMA" id="NAIMVPS"/>
<dbReference type="PROSITE" id="PS50850">
    <property type="entry name" value="MFS"/>
    <property type="match status" value="1"/>
</dbReference>
<dbReference type="SUPFAM" id="SSF103473">
    <property type="entry name" value="MFS general substrate transporter"/>
    <property type="match status" value="1"/>
</dbReference>
<dbReference type="Gene3D" id="1.20.1250.20">
    <property type="entry name" value="MFS general substrate transporter like domains"/>
    <property type="match status" value="1"/>
</dbReference>
<dbReference type="GO" id="GO:0022857">
    <property type="term" value="F:transmembrane transporter activity"/>
    <property type="evidence" value="ECO:0007669"/>
    <property type="project" value="InterPro"/>
</dbReference>
<dbReference type="InterPro" id="IPR003663">
    <property type="entry name" value="Sugar/inositol_transpt"/>
</dbReference>
<keyword evidence="6 8" id="KW-1133">Transmembrane helix</keyword>
<name>A0A226DUC3_FOLCA</name>
<reference evidence="10 11" key="1">
    <citation type="submission" date="2015-12" db="EMBL/GenBank/DDBJ databases">
        <title>The genome of Folsomia candida.</title>
        <authorList>
            <person name="Faddeeva A."/>
            <person name="Derks M.F."/>
            <person name="Anvar Y."/>
            <person name="Smit S."/>
            <person name="Van Straalen N."/>
            <person name="Roelofs D."/>
        </authorList>
    </citation>
    <scope>NUCLEOTIDE SEQUENCE [LARGE SCALE GENOMIC DNA]</scope>
    <source>
        <strain evidence="10 11">VU population</strain>
        <tissue evidence="10">Whole body</tissue>
    </source>
</reference>
<dbReference type="GO" id="GO:0005886">
    <property type="term" value="C:plasma membrane"/>
    <property type="evidence" value="ECO:0007669"/>
    <property type="project" value="UniProtKB-SubCell"/>
</dbReference>
<keyword evidence="11" id="KW-1185">Reference proteome</keyword>
<protein>
    <submittedName>
        <fullName evidence="10">Facilitated trehalose transporter Tret1-2</fullName>
    </submittedName>
</protein>
<dbReference type="PANTHER" id="PTHR48021:SF1">
    <property type="entry name" value="GH07001P-RELATED"/>
    <property type="match status" value="1"/>
</dbReference>
<feature type="transmembrane region" description="Helical" evidence="8">
    <location>
        <begin position="244"/>
        <end position="265"/>
    </location>
</feature>
<dbReference type="InterPro" id="IPR036259">
    <property type="entry name" value="MFS_trans_sf"/>
</dbReference>
<evidence type="ECO:0000256" key="7">
    <source>
        <dbReference type="ARBA" id="ARBA00023136"/>
    </source>
</evidence>
<dbReference type="OrthoDB" id="4142200at2759"/>
<dbReference type="InterPro" id="IPR050549">
    <property type="entry name" value="MFS_Trehalose_Transporter"/>
</dbReference>